<evidence type="ECO:0000256" key="3">
    <source>
        <dbReference type="ARBA" id="ARBA00022603"/>
    </source>
</evidence>
<proteinExistence type="inferred from homology"/>
<feature type="binding site" evidence="9">
    <location>
        <position position="220"/>
    </location>
    <ligand>
        <name>substrate</name>
    </ligand>
</feature>
<reference evidence="11 12" key="1">
    <citation type="journal article" date="2012" name="BMC Genomics">
        <title>Comparative genomics of the classical Bordetella subspecies: the evolution and exchange of virulence-associated diversity amongst closely related pathogens.</title>
        <authorList>
            <person name="Park J."/>
            <person name="Zhang Y."/>
            <person name="Buboltz A.M."/>
            <person name="Zhang X."/>
            <person name="Schuster S.C."/>
            <person name="Ahuja U."/>
            <person name="Liu M."/>
            <person name="Miller J.F."/>
            <person name="Sebaihia M."/>
            <person name="Bentley S.D."/>
            <person name="Parkhill J."/>
            <person name="Harvill E.T."/>
        </authorList>
    </citation>
    <scope>NUCLEOTIDE SEQUENCE [LARGE SCALE GENOMIC DNA]</scope>
    <source>
        <strain evidence="11 12">253</strain>
    </source>
</reference>
<evidence type="ECO:0000256" key="6">
    <source>
        <dbReference type="ARBA" id="ARBA00022694"/>
    </source>
</evidence>
<dbReference type="Proteomes" id="UP000007564">
    <property type="component" value="Chromosome"/>
</dbReference>
<dbReference type="GO" id="GO:0043527">
    <property type="term" value="C:tRNA methyltransferase complex"/>
    <property type="evidence" value="ECO:0007669"/>
    <property type="project" value="TreeGrafter"/>
</dbReference>
<protein>
    <recommendedName>
        <fullName evidence="9">tRNA (guanine-N(7)-)-methyltransferase</fullName>
        <ecNumber evidence="9">2.1.1.33</ecNumber>
    </recommendedName>
    <alternativeName>
        <fullName evidence="9">tRNA (guanine(46)-N(7))-methyltransferase</fullName>
    </alternativeName>
    <alternativeName>
        <fullName evidence="9">tRNA(m7G46)-methyltransferase</fullName>
    </alternativeName>
</protein>
<feature type="binding site" evidence="9">
    <location>
        <position position="161"/>
    </location>
    <ligand>
        <name>S-adenosyl-L-methionine</name>
        <dbReference type="ChEBI" id="CHEBI:59789"/>
    </ligand>
</feature>
<feature type="binding site" evidence="9">
    <location>
        <position position="134"/>
    </location>
    <ligand>
        <name>S-adenosyl-L-methionine</name>
        <dbReference type="ChEBI" id="CHEBI:59789"/>
    </ligand>
</feature>
<feature type="binding site" evidence="9">
    <location>
        <position position="109"/>
    </location>
    <ligand>
        <name>S-adenosyl-L-methionine</name>
        <dbReference type="ChEBI" id="CHEBI:59789"/>
    </ligand>
</feature>
<comment type="similarity">
    <text evidence="8 9">Belongs to the class I-like SAM-binding methyltransferase superfamily. TrmB family.</text>
</comment>
<feature type="binding site" evidence="9">
    <location>
        <begin position="255"/>
        <end position="258"/>
    </location>
    <ligand>
        <name>substrate</name>
    </ligand>
</feature>
<dbReference type="PROSITE" id="PS51625">
    <property type="entry name" value="SAM_MT_TRMB"/>
    <property type="match status" value="1"/>
</dbReference>
<dbReference type="EC" id="2.1.1.33" evidence="9"/>
<comment type="function">
    <text evidence="2 9">Catalyzes the formation of N(7)-methylguanine at position 46 (m7G46) in tRNA.</text>
</comment>
<dbReference type="InterPro" id="IPR003358">
    <property type="entry name" value="tRNA_(Gua-N-7)_MeTrfase_Trmb"/>
</dbReference>
<dbReference type="NCBIfam" id="TIGR00091">
    <property type="entry name" value="tRNA (guanosine(46)-N7)-methyltransferase TrmB"/>
    <property type="match status" value="1"/>
</dbReference>
<keyword evidence="6 9" id="KW-0819">tRNA processing</keyword>
<evidence type="ECO:0000256" key="5">
    <source>
        <dbReference type="ARBA" id="ARBA00022691"/>
    </source>
</evidence>
<evidence type="ECO:0000256" key="9">
    <source>
        <dbReference type="HAMAP-Rule" id="MF_01057"/>
    </source>
</evidence>
<feature type="region of interest" description="Disordered" evidence="10">
    <location>
        <begin position="1"/>
        <end position="57"/>
    </location>
</feature>
<dbReference type="InterPro" id="IPR055361">
    <property type="entry name" value="tRNA_methyltr_TrmB_bact"/>
</dbReference>
<dbReference type="OrthoDB" id="9802090at2"/>
<dbReference type="Gene3D" id="3.40.50.150">
    <property type="entry name" value="Vaccinia Virus protein VP39"/>
    <property type="match status" value="1"/>
</dbReference>
<dbReference type="FunFam" id="3.40.50.150:FF:000035">
    <property type="entry name" value="tRNA (guanine-N(7)-)-methyltransferase"/>
    <property type="match status" value="1"/>
</dbReference>
<evidence type="ECO:0000256" key="1">
    <source>
        <dbReference type="ARBA" id="ARBA00000142"/>
    </source>
</evidence>
<dbReference type="AlphaFoldDB" id="A0A0C6P8Z0"/>
<comment type="catalytic activity">
    <reaction evidence="1 9">
        <text>guanosine(46) in tRNA + S-adenosyl-L-methionine = N(7)-methylguanosine(46) in tRNA + S-adenosyl-L-homocysteine</text>
        <dbReference type="Rhea" id="RHEA:42708"/>
        <dbReference type="Rhea" id="RHEA-COMP:10188"/>
        <dbReference type="Rhea" id="RHEA-COMP:10189"/>
        <dbReference type="ChEBI" id="CHEBI:57856"/>
        <dbReference type="ChEBI" id="CHEBI:59789"/>
        <dbReference type="ChEBI" id="CHEBI:74269"/>
        <dbReference type="ChEBI" id="CHEBI:74480"/>
        <dbReference type="EC" id="2.1.1.33"/>
    </reaction>
</comment>
<accession>A0A0C6P8Z0</accession>
<dbReference type="HAMAP" id="MF_01057">
    <property type="entry name" value="tRNA_methyltr_TrmB"/>
    <property type="match status" value="1"/>
</dbReference>
<organism evidence="11 12">
    <name type="scientific">Bordetella bronchiseptica 253</name>
    <dbReference type="NCBI Taxonomy" id="568707"/>
    <lineage>
        <taxon>Bacteria</taxon>
        <taxon>Pseudomonadati</taxon>
        <taxon>Pseudomonadota</taxon>
        <taxon>Betaproteobacteria</taxon>
        <taxon>Burkholderiales</taxon>
        <taxon>Alcaligenaceae</taxon>
        <taxon>Bordetella</taxon>
    </lineage>
</organism>
<evidence type="ECO:0000256" key="4">
    <source>
        <dbReference type="ARBA" id="ARBA00022679"/>
    </source>
</evidence>
<evidence type="ECO:0000256" key="2">
    <source>
        <dbReference type="ARBA" id="ARBA00003015"/>
    </source>
</evidence>
<dbReference type="EMBL" id="HE965806">
    <property type="protein sequence ID" value="CCJ54828.1"/>
    <property type="molecule type" value="Genomic_DNA"/>
</dbReference>
<feature type="compositionally biased region" description="Polar residues" evidence="10">
    <location>
        <begin position="18"/>
        <end position="28"/>
    </location>
</feature>
<dbReference type="Pfam" id="PF02390">
    <property type="entry name" value="Methyltransf_4"/>
    <property type="match status" value="1"/>
</dbReference>
<keyword evidence="5 9" id="KW-0949">S-adenosyl-L-methionine</keyword>
<evidence type="ECO:0000313" key="12">
    <source>
        <dbReference type="Proteomes" id="UP000007564"/>
    </source>
</evidence>
<keyword evidence="3 9" id="KW-0489">Methyltransferase</keyword>
<evidence type="ECO:0000313" key="11">
    <source>
        <dbReference type="EMBL" id="CCJ54828.1"/>
    </source>
</evidence>
<evidence type="ECO:0000256" key="7">
    <source>
        <dbReference type="ARBA" id="ARBA00060552"/>
    </source>
</evidence>
<dbReference type="PANTHER" id="PTHR23417">
    <property type="entry name" value="3-DEOXY-D-MANNO-OCTULOSONIC-ACID TRANSFERASE/TRNA GUANINE-N 7 - -METHYLTRANSFERASE"/>
    <property type="match status" value="1"/>
</dbReference>
<feature type="binding site" evidence="9">
    <location>
        <position position="188"/>
    </location>
    <ligand>
        <name>substrate</name>
    </ligand>
</feature>
<feature type="binding site" evidence="9">
    <location>
        <position position="184"/>
    </location>
    <ligand>
        <name>S-adenosyl-L-methionine</name>
        <dbReference type="ChEBI" id="CHEBI:59789"/>
    </ligand>
</feature>
<comment type="caution">
    <text evidence="9">Lacks conserved residue(s) required for the propagation of feature annotation.</text>
</comment>
<dbReference type="SUPFAM" id="SSF53335">
    <property type="entry name" value="S-adenosyl-L-methionine-dependent methyltransferases"/>
    <property type="match status" value="1"/>
</dbReference>
<sequence>MMNYTCSQRPAGRGRGPTTIQPMNTNTPAHPPEGAPLSEATQAALASAEHAPDSPGATHIRSFVHRRGHITQRQRDALEQLMGKWSVPYAPRPLDMAATFGRQAPTILEIGFGMGETTEKIALARPGDNFLGVEVFNAGVGSLLHRIEESAIANLRIVQHDAVEVVRDMIAPDSLAGVHVYFPDPWPKKRHHKRRLLQPPFVALLASRLAPGGYLHCATDWEDYAVQMLEVLGGEPLLRNTADGYAPRPDFRPQTKFETRGLRLGHGVWDLMFKRA</sequence>
<dbReference type="InterPro" id="IPR029063">
    <property type="entry name" value="SAM-dependent_MTases_sf"/>
</dbReference>
<name>A0A0C6P8Z0_BORBO</name>
<dbReference type="PANTHER" id="PTHR23417:SF14">
    <property type="entry name" value="PENTACOTRIPEPTIDE-REPEAT REGION OF PRORP DOMAIN-CONTAINING PROTEIN"/>
    <property type="match status" value="1"/>
</dbReference>
<dbReference type="GO" id="GO:0008176">
    <property type="term" value="F:tRNA (guanine(46)-N7)-methyltransferase activity"/>
    <property type="evidence" value="ECO:0007669"/>
    <property type="project" value="UniProtKB-UniRule"/>
</dbReference>
<dbReference type="KEGG" id="bbh:BN112_2911"/>
<dbReference type="UniPathway" id="UPA00989"/>
<evidence type="ECO:0000256" key="10">
    <source>
        <dbReference type="SAM" id="MobiDB-lite"/>
    </source>
</evidence>
<dbReference type="HOGENOM" id="CLU_050910_0_1_4"/>
<keyword evidence="4 9" id="KW-0808">Transferase</keyword>
<evidence type="ECO:0000256" key="8">
    <source>
        <dbReference type="ARBA" id="ARBA00060767"/>
    </source>
</evidence>
<comment type="pathway">
    <text evidence="7 9">tRNA modification; N(7)-methylguanine-tRNA biosynthesis.</text>
</comment>
<gene>
    <name evidence="9" type="primary">trmB</name>
    <name evidence="11" type="ORF">BN112_2911</name>
</gene>